<sequence>MPAHVCILTHAIAAFSSWKAVLLQEATSRMWVRFSPVWNGVVGKLRDSRGRKEIGEIPQDVVRGSSPLPHRKASSFPATPEAHPK</sequence>
<accession>A0A3E0J716</accession>
<protein>
    <submittedName>
        <fullName evidence="2">Uncharacterized protein</fullName>
    </submittedName>
</protein>
<keyword evidence="3" id="KW-1185">Reference proteome</keyword>
<dbReference type="EMBL" id="QUAE01000010">
    <property type="protein sequence ID" value="REJ08661.1"/>
    <property type="molecule type" value="Genomic_DNA"/>
</dbReference>
<proteinExistence type="predicted"/>
<comment type="caution">
    <text evidence="2">The sequence shown here is derived from an EMBL/GenBank/DDBJ whole genome shotgun (WGS) entry which is preliminary data.</text>
</comment>
<dbReference type="Proteomes" id="UP000256305">
    <property type="component" value="Unassembled WGS sequence"/>
</dbReference>
<organism evidence="2 3">
    <name type="scientific">Halobacillus trueperi</name>
    <dbReference type="NCBI Taxonomy" id="156205"/>
    <lineage>
        <taxon>Bacteria</taxon>
        <taxon>Bacillati</taxon>
        <taxon>Bacillota</taxon>
        <taxon>Bacilli</taxon>
        <taxon>Bacillales</taxon>
        <taxon>Bacillaceae</taxon>
        <taxon>Halobacillus</taxon>
    </lineage>
</organism>
<evidence type="ECO:0000313" key="3">
    <source>
        <dbReference type="Proteomes" id="UP000256305"/>
    </source>
</evidence>
<name>A0A3E0J716_9BACI</name>
<gene>
    <name evidence="2" type="ORF">DYE48_13320</name>
</gene>
<dbReference type="AlphaFoldDB" id="A0A3E0J716"/>
<reference evidence="2 3" key="1">
    <citation type="submission" date="2018-08" db="EMBL/GenBank/DDBJ databases">
        <title>Genome sequence of Halobacillus trueperi KCTC 3686.</title>
        <authorList>
            <person name="Cho K.H."/>
            <person name="Kwak M.-J."/>
            <person name="Kim B.-Y."/>
            <person name="Chun J."/>
        </authorList>
    </citation>
    <scope>NUCLEOTIDE SEQUENCE [LARGE SCALE GENOMIC DNA]</scope>
    <source>
        <strain evidence="2 3">KCTC 3686</strain>
    </source>
</reference>
<evidence type="ECO:0000256" key="1">
    <source>
        <dbReference type="SAM" id="MobiDB-lite"/>
    </source>
</evidence>
<evidence type="ECO:0000313" key="2">
    <source>
        <dbReference type="EMBL" id="REJ08661.1"/>
    </source>
</evidence>
<feature type="region of interest" description="Disordered" evidence="1">
    <location>
        <begin position="55"/>
        <end position="85"/>
    </location>
</feature>